<gene>
    <name evidence="2" type="ordered locus">BpOF4_21779</name>
</gene>
<geneLocation type="plasmid" evidence="2 3">
    <name>pBpOF4-02</name>
</geneLocation>
<dbReference type="EMBL" id="CP001880">
    <property type="protein sequence ID" value="ADC52351.1"/>
    <property type="molecule type" value="Genomic_DNA"/>
</dbReference>
<organism evidence="2 3">
    <name type="scientific">Alkalihalophilus pseudofirmus (strain ATCC BAA-2126 / JCM 17055 / OF4)</name>
    <name type="common">Bacillus pseudofirmus</name>
    <dbReference type="NCBI Taxonomy" id="398511"/>
    <lineage>
        <taxon>Bacteria</taxon>
        <taxon>Bacillati</taxon>
        <taxon>Bacillota</taxon>
        <taxon>Bacilli</taxon>
        <taxon>Bacillales</taxon>
        <taxon>Bacillaceae</taxon>
        <taxon>Alkalihalophilus</taxon>
    </lineage>
</organism>
<name>D3G1X5_ALKPO</name>
<protein>
    <submittedName>
        <fullName evidence="2">Uncharacterized protein</fullName>
    </submittedName>
</protein>
<evidence type="ECO:0000256" key="1">
    <source>
        <dbReference type="SAM" id="MobiDB-lite"/>
    </source>
</evidence>
<dbReference type="AlphaFoldDB" id="D3G1X5"/>
<dbReference type="HOGENOM" id="CLU_810530_0_0_9"/>
<evidence type="ECO:0000313" key="3">
    <source>
        <dbReference type="Proteomes" id="UP000001544"/>
    </source>
</evidence>
<dbReference type="Proteomes" id="UP000001544">
    <property type="component" value="Plasmid pBpOF4-02"/>
</dbReference>
<keyword evidence="3" id="KW-1185">Reference proteome</keyword>
<feature type="region of interest" description="Disordered" evidence="1">
    <location>
        <begin position="1"/>
        <end position="31"/>
    </location>
</feature>
<accession>D3G1X5</accession>
<dbReference type="RefSeq" id="WP_012961256.1">
    <property type="nucleotide sequence ID" value="NC_013793.1"/>
</dbReference>
<dbReference type="KEGG" id="bpf:BpOF4_21779"/>
<proteinExistence type="predicted"/>
<reference evidence="2 3" key="1">
    <citation type="journal article" date="2011" name="Environ. Microbiol.">
        <title>Genome of alkaliphilic Bacillus pseudofirmus OF4 reveals adaptations that support the ability to grow in an external pH range from 7.5 to 11.4.</title>
        <authorList>
            <person name="Janto B."/>
            <person name="Ahmed A."/>
            <person name="Ito M."/>
            <person name="Liu J."/>
            <person name="Hicks D.B."/>
            <person name="Pagni S."/>
            <person name="Fackelmayer O.J."/>
            <person name="Smith T.A."/>
            <person name="Earl J."/>
            <person name="Elbourne L.D."/>
            <person name="Hassan K."/>
            <person name="Paulsen I.T."/>
            <person name="Kolsto A.B."/>
            <person name="Tourasse N.J."/>
            <person name="Ehrlich G.D."/>
            <person name="Boissy R."/>
            <person name="Ivey D.M."/>
            <person name="Li G."/>
            <person name="Xue Y."/>
            <person name="Ma Y."/>
            <person name="Hu F.Z."/>
            <person name="Krulwich T.A."/>
        </authorList>
    </citation>
    <scope>NUCLEOTIDE SEQUENCE [LARGE SCALE GENOMIC DNA]</scope>
    <source>
        <strain evidence="3">ATCC BAA-2126 / JCM 17055 / OF4</strain>
    </source>
</reference>
<evidence type="ECO:0000313" key="2">
    <source>
        <dbReference type="EMBL" id="ADC52351.1"/>
    </source>
</evidence>
<keyword evidence="2" id="KW-0614">Plasmid</keyword>
<sequence length="322" mass="37968">MKEEDFDKNGEQNDRVNDSNNNEDRNEKDSIKENNRDWRVINHQDFLSQHSLRMAEYVSELTRPLTTFSEPFYSMIDKMTEPLRNIEQLGEMVNNSLNSIDFDQISDSLRDLLQWTKDSLDELNKEDIYVDIELLDKMNFVELEEQMNKDYLLSIIEDNLEDTIQKLINEPEFSIHKKLLTQTYKCYLKEDFIVAALPIYAVIEHFITNWIHSTDGHVDPMSHPKRGVKSRVGNMMKKYNSSEKEIETIERIFAISVLRGYEKIFFTNINKFAGGLHRNSSLHGYHDYESISKFEYLKLIQLLKATLMLRGYSYKDLTGEDT</sequence>